<name>A0A3F3H1Q4_9LACO</name>
<protein>
    <recommendedName>
        <fullName evidence="3">Helix-turn-helix domain-containing protein</fullName>
    </recommendedName>
</protein>
<proteinExistence type="predicted"/>
<evidence type="ECO:0000313" key="2">
    <source>
        <dbReference type="Proteomes" id="UP000061227"/>
    </source>
</evidence>
<dbReference type="AlphaFoldDB" id="A0A3F3H1Q4"/>
<evidence type="ECO:0000313" key="1">
    <source>
        <dbReference type="EMBL" id="GAP02528.1"/>
    </source>
</evidence>
<accession>A0A3F3H1Q4</accession>
<keyword evidence="2" id="KW-1185">Reference proteome</keyword>
<dbReference type="STRING" id="220714.SAMN05660469_0479"/>
<gene>
    <name evidence="1" type="ORF">FPFC_014110</name>
</gene>
<dbReference type="Proteomes" id="UP000061227">
    <property type="component" value="Unassembled WGS sequence"/>
</dbReference>
<reference evidence="1 2" key="1">
    <citation type="journal article" date="2015" name="BMC Genomics">
        <title>Comparative genomics of Fructobacillus spp. and Leuconostoc spp. reveals niche-specific evolution of Fructobacillus spp.</title>
        <authorList>
            <person name="Endo A."/>
            <person name="Tanizawa Y."/>
            <person name="Tanaka N."/>
            <person name="Maeno S."/>
            <person name="Kumar H."/>
            <person name="Shiwa Y."/>
            <person name="Okada S."/>
            <person name="Yoshikawa H."/>
            <person name="Dicks L."/>
            <person name="Nakagawa J."/>
            <person name="Arita M."/>
        </authorList>
    </citation>
    <scope>NUCLEOTIDE SEQUENCE [LARGE SCALE GENOMIC DNA]</scope>
    <source>
        <strain evidence="1 2">DSM 15468</strain>
    </source>
</reference>
<dbReference type="EMBL" id="DF968063">
    <property type="protein sequence ID" value="GAP02528.1"/>
    <property type="molecule type" value="Genomic_DNA"/>
</dbReference>
<sequence>MEQTTQTVTEWPRWLNLKDSAKYAGCSSNTFKRHLVNTGRVQAHVTGYGTMYDRDEISKAIKEWH</sequence>
<evidence type="ECO:0008006" key="3">
    <source>
        <dbReference type="Google" id="ProtNLM"/>
    </source>
</evidence>
<organism evidence="1 2">
    <name type="scientific">Fructobacillus pseudoficulneus</name>
    <dbReference type="NCBI Taxonomy" id="220714"/>
    <lineage>
        <taxon>Bacteria</taxon>
        <taxon>Bacillati</taxon>
        <taxon>Bacillota</taxon>
        <taxon>Bacilli</taxon>
        <taxon>Lactobacillales</taxon>
        <taxon>Lactobacillaceae</taxon>
        <taxon>Fructobacillus</taxon>
    </lineage>
</organism>